<keyword evidence="3" id="KW-1185">Reference proteome</keyword>
<protein>
    <submittedName>
        <fullName evidence="2">Uncharacterized protein</fullName>
    </submittedName>
</protein>
<dbReference type="EMBL" id="CAKKLH010000083">
    <property type="protein sequence ID" value="CAH0102472.1"/>
    <property type="molecule type" value="Genomic_DNA"/>
</dbReference>
<reference evidence="2" key="1">
    <citation type="submission" date="2021-11" db="EMBL/GenBank/DDBJ databases">
        <authorList>
            <person name="Schell T."/>
        </authorList>
    </citation>
    <scope>NUCLEOTIDE SEQUENCE</scope>
    <source>
        <strain evidence="2">M5</strain>
    </source>
</reference>
<evidence type="ECO:0000313" key="2">
    <source>
        <dbReference type="EMBL" id="CAH0102472.1"/>
    </source>
</evidence>
<feature type="chain" id="PRO_5035201626" evidence="1">
    <location>
        <begin position="18"/>
        <end position="127"/>
    </location>
</feature>
<evidence type="ECO:0000313" key="3">
    <source>
        <dbReference type="Proteomes" id="UP000789390"/>
    </source>
</evidence>
<gene>
    <name evidence="2" type="ORF">DGAL_LOCUS4881</name>
</gene>
<dbReference type="AlphaFoldDB" id="A0A8J2WI59"/>
<dbReference type="Proteomes" id="UP000789390">
    <property type="component" value="Unassembled WGS sequence"/>
</dbReference>
<dbReference type="OrthoDB" id="6353356at2759"/>
<organism evidence="2 3">
    <name type="scientific">Daphnia galeata</name>
    <dbReference type="NCBI Taxonomy" id="27404"/>
    <lineage>
        <taxon>Eukaryota</taxon>
        <taxon>Metazoa</taxon>
        <taxon>Ecdysozoa</taxon>
        <taxon>Arthropoda</taxon>
        <taxon>Crustacea</taxon>
        <taxon>Branchiopoda</taxon>
        <taxon>Diplostraca</taxon>
        <taxon>Cladocera</taxon>
        <taxon>Anomopoda</taxon>
        <taxon>Daphniidae</taxon>
        <taxon>Daphnia</taxon>
    </lineage>
</organism>
<feature type="signal peptide" evidence="1">
    <location>
        <begin position="1"/>
        <end position="17"/>
    </location>
</feature>
<proteinExistence type="predicted"/>
<keyword evidence="1" id="KW-0732">Signal</keyword>
<name>A0A8J2WI59_9CRUS</name>
<evidence type="ECO:0000256" key="1">
    <source>
        <dbReference type="SAM" id="SignalP"/>
    </source>
</evidence>
<accession>A0A8J2WI59</accession>
<sequence length="127" mass="14168">MNSIILLLLIVAASVMAAPLHHQAPANTYLMNNHYPAFNYPMRQYGYPYVLYGVDDGESLTRQGSVAGLPLQVAEALSNLQLYYTVQKWNFILCLLDSTCPEVVLPPVSPFGRQQNYPALIRPDQLA</sequence>
<comment type="caution">
    <text evidence="2">The sequence shown here is derived from an EMBL/GenBank/DDBJ whole genome shotgun (WGS) entry which is preliminary data.</text>
</comment>